<comment type="caution">
    <text evidence="10">The sequence shown here is derived from an EMBL/GenBank/DDBJ whole genome shotgun (WGS) entry which is preliminary data.</text>
</comment>
<accession>A0A392N870</accession>
<keyword evidence="5" id="KW-0119">Carbohydrate metabolism</keyword>
<sequence length="340" mass="38243">SNVTVLSDFKYKSIDGELIGVIGDIWHLKTDPVSVTWHSSKGVREGSHDEIVSSLLKDVEGLNSTAIKTKSSYFYGKLIARAARLALIAEEVGFLDVIPKVRKCLKETIEPWLNGTFEGNGFHYDKKWGGITTKQVLAKIDPIWGKKYKSQAYALMEDVMTLSTSSNLSYTRLRCFDLYKLHSWAGGLTEFADGRNQESTSEAVNAYYSAALIGMAYDDAELVATASTLTSLEIVAAKMWWHVKEGANMYEKDFTKNNKVVSVLSSNKRDSGLWFGPSEWKECRLGIQLLPLLPISEILFSDVKYVKRLVEWTLPALKRVGKGLFMPYKGLMIMKVHCRR</sequence>
<evidence type="ECO:0000256" key="2">
    <source>
        <dbReference type="ARBA" id="ARBA00010730"/>
    </source>
</evidence>
<dbReference type="Pfam" id="PF17652">
    <property type="entry name" value="Glyco_hydro81C"/>
    <property type="match status" value="1"/>
</dbReference>
<evidence type="ECO:0000313" key="10">
    <source>
        <dbReference type="EMBL" id="MCH95802.1"/>
    </source>
</evidence>
<feature type="non-terminal residue" evidence="10">
    <location>
        <position position="1"/>
    </location>
</feature>
<organism evidence="10 11">
    <name type="scientific">Trifolium medium</name>
    <dbReference type="NCBI Taxonomy" id="97028"/>
    <lineage>
        <taxon>Eukaryota</taxon>
        <taxon>Viridiplantae</taxon>
        <taxon>Streptophyta</taxon>
        <taxon>Embryophyta</taxon>
        <taxon>Tracheophyta</taxon>
        <taxon>Spermatophyta</taxon>
        <taxon>Magnoliopsida</taxon>
        <taxon>eudicotyledons</taxon>
        <taxon>Gunneridae</taxon>
        <taxon>Pentapetalae</taxon>
        <taxon>rosids</taxon>
        <taxon>fabids</taxon>
        <taxon>Fabales</taxon>
        <taxon>Fabaceae</taxon>
        <taxon>Papilionoideae</taxon>
        <taxon>50 kb inversion clade</taxon>
        <taxon>NPAAA clade</taxon>
        <taxon>Hologalegina</taxon>
        <taxon>IRL clade</taxon>
        <taxon>Trifolieae</taxon>
        <taxon>Trifolium</taxon>
    </lineage>
</organism>
<evidence type="ECO:0000256" key="1">
    <source>
        <dbReference type="ARBA" id="ARBA00000382"/>
    </source>
</evidence>
<feature type="domain" description="Glycosyl hydrolase family 81 C-terminal" evidence="9">
    <location>
        <begin position="132"/>
        <end position="320"/>
    </location>
</feature>
<evidence type="ECO:0000256" key="3">
    <source>
        <dbReference type="ARBA" id="ARBA00012780"/>
    </source>
</evidence>
<dbReference type="EMBL" id="LXQA010030712">
    <property type="protein sequence ID" value="MCH95802.1"/>
    <property type="molecule type" value="Genomic_DNA"/>
</dbReference>
<dbReference type="PANTHER" id="PTHR31983:SF22">
    <property type="entry name" value="GLUCAN ENDO-1,3-BETA-D-GLUCOSIDASE"/>
    <property type="match status" value="1"/>
</dbReference>
<dbReference type="InterPro" id="IPR005200">
    <property type="entry name" value="Endo-beta-glucanase"/>
</dbReference>
<reference evidence="10 11" key="1">
    <citation type="journal article" date="2018" name="Front. Plant Sci.">
        <title>Red Clover (Trifolium pratense) and Zigzag Clover (T. medium) - A Picture of Genomic Similarities and Differences.</title>
        <authorList>
            <person name="Dluhosova J."/>
            <person name="Istvanek J."/>
            <person name="Nedelnik J."/>
            <person name="Repkova J."/>
        </authorList>
    </citation>
    <scope>NUCLEOTIDE SEQUENCE [LARGE SCALE GENOMIC DNA]</scope>
    <source>
        <strain evidence="11">cv. 10/8</strain>
        <tissue evidence="10">Leaf</tissue>
    </source>
</reference>
<dbReference type="AlphaFoldDB" id="A0A392N870"/>
<keyword evidence="8" id="KW-0624">Polysaccharide degradation</keyword>
<dbReference type="PANTHER" id="PTHR31983">
    <property type="entry name" value="ENDO-1,3(4)-BETA-GLUCANASE 1"/>
    <property type="match status" value="1"/>
</dbReference>
<evidence type="ECO:0000256" key="5">
    <source>
        <dbReference type="ARBA" id="ARBA00023277"/>
    </source>
</evidence>
<keyword evidence="7" id="KW-0961">Cell wall biogenesis/degradation</keyword>
<comment type="similarity">
    <text evidence="2">Belongs to the glycosyl hydrolase 81 family.</text>
</comment>
<evidence type="ECO:0000259" key="9">
    <source>
        <dbReference type="Pfam" id="PF17652"/>
    </source>
</evidence>
<dbReference type="GO" id="GO:0042973">
    <property type="term" value="F:glucan endo-1,3-beta-D-glucosidase activity"/>
    <property type="evidence" value="ECO:0007669"/>
    <property type="project" value="UniProtKB-EC"/>
</dbReference>
<dbReference type="Proteomes" id="UP000265520">
    <property type="component" value="Unassembled WGS sequence"/>
</dbReference>
<evidence type="ECO:0000313" key="11">
    <source>
        <dbReference type="Proteomes" id="UP000265520"/>
    </source>
</evidence>
<dbReference type="GO" id="GO:0071555">
    <property type="term" value="P:cell wall organization"/>
    <property type="evidence" value="ECO:0007669"/>
    <property type="project" value="UniProtKB-KW"/>
</dbReference>
<protein>
    <recommendedName>
        <fullName evidence="3">glucan endo-1,3-beta-D-glucosidase</fullName>
        <ecNumber evidence="3">3.2.1.39</ecNumber>
    </recommendedName>
</protein>
<name>A0A392N870_9FABA</name>
<dbReference type="EC" id="3.2.1.39" evidence="3"/>
<dbReference type="GO" id="GO:0000272">
    <property type="term" value="P:polysaccharide catabolic process"/>
    <property type="evidence" value="ECO:0007669"/>
    <property type="project" value="UniProtKB-KW"/>
</dbReference>
<keyword evidence="11" id="KW-1185">Reference proteome</keyword>
<proteinExistence type="inferred from homology"/>
<evidence type="ECO:0000256" key="8">
    <source>
        <dbReference type="ARBA" id="ARBA00023326"/>
    </source>
</evidence>
<dbReference type="GO" id="GO:0052861">
    <property type="term" value="F:endo-1,3(4)-beta-glucanase activity"/>
    <property type="evidence" value="ECO:0007669"/>
    <property type="project" value="InterPro"/>
</dbReference>
<dbReference type="InterPro" id="IPR040720">
    <property type="entry name" value="GH81_C"/>
</dbReference>
<evidence type="ECO:0000256" key="7">
    <source>
        <dbReference type="ARBA" id="ARBA00023316"/>
    </source>
</evidence>
<keyword evidence="4" id="KW-0378">Hydrolase</keyword>
<evidence type="ECO:0000256" key="4">
    <source>
        <dbReference type="ARBA" id="ARBA00022801"/>
    </source>
</evidence>
<evidence type="ECO:0000256" key="6">
    <source>
        <dbReference type="ARBA" id="ARBA00023295"/>
    </source>
</evidence>
<dbReference type="PROSITE" id="PS52008">
    <property type="entry name" value="GH81"/>
    <property type="match status" value="1"/>
</dbReference>
<keyword evidence="6" id="KW-0326">Glycosidase</keyword>
<comment type="catalytic activity">
    <reaction evidence="1">
        <text>Hydrolysis of (1-&gt;3)-beta-D-glucosidic linkages in (1-&gt;3)-beta-D-glucans.</text>
        <dbReference type="EC" id="3.2.1.39"/>
    </reaction>
</comment>